<proteinExistence type="predicted"/>
<feature type="chain" id="PRO_5014805211" evidence="1">
    <location>
        <begin position="31"/>
        <end position="68"/>
    </location>
</feature>
<keyword evidence="1" id="KW-0732">Signal</keyword>
<evidence type="ECO:0000313" key="2">
    <source>
        <dbReference type="EMBL" id="MBW80138.1"/>
    </source>
</evidence>
<organism evidence="2">
    <name type="scientific">Anopheles darlingi</name>
    <name type="common">Mosquito</name>
    <dbReference type="NCBI Taxonomy" id="43151"/>
    <lineage>
        <taxon>Eukaryota</taxon>
        <taxon>Metazoa</taxon>
        <taxon>Ecdysozoa</taxon>
        <taxon>Arthropoda</taxon>
        <taxon>Hexapoda</taxon>
        <taxon>Insecta</taxon>
        <taxon>Pterygota</taxon>
        <taxon>Neoptera</taxon>
        <taxon>Endopterygota</taxon>
        <taxon>Diptera</taxon>
        <taxon>Nematocera</taxon>
        <taxon>Culicoidea</taxon>
        <taxon>Culicidae</taxon>
        <taxon>Anophelinae</taxon>
        <taxon>Anopheles</taxon>
    </lineage>
</organism>
<feature type="signal peptide" evidence="1">
    <location>
        <begin position="1"/>
        <end position="30"/>
    </location>
</feature>
<accession>A0A2M4DSH5</accession>
<dbReference type="AlphaFoldDB" id="A0A2M4DSH5"/>
<sequence length="68" mass="7815">MCSAMFRLSFSHFITLSLELSLLSLTPNRCIDPCPKQNTLFSLLNTIARKGHHGRGRQHYRRPYLVGI</sequence>
<evidence type="ECO:0000256" key="1">
    <source>
        <dbReference type="SAM" id="SignalP"/>
    </source>
</evidence>
<reference evidence="2" key="1">
    <citation type="submission" date="2018-01" db="EMBL/GenBank/DDBJ databases">
        <title>An insight into the sialome of Amazonian anophelines.</title>
        <authorList>
            <person name="Ribeiro J.M."/>
            <person name="Scarpassa V."/>
            <person name="Calvo E."/>
        </authorList>
    </citation>
    <scope>NUCLEOTIDE SEQUENCE</scope>
</reference>
<dbReference type="EMBL" id="GGFL01015960">
    <property type="protein sequence ID" value="MBW80138.1"/>
    <property type="molecule type" value="Transcribed_RNA"/>
</dbReference>
<name>A0A2M4DSH5_ANODA</name>
<protein>
    <submittedName>
        <fullName evidence="2">Putative secreted protein</fullName>
    </submittedName>
</protein>